<keyword evidence="3" id="KW-1185">Reference proteome</keyword>
<gene>
    <name evidence="2" type="ORF">PVAND_002232</name>
</gene>
<organism evidence="2 3">
    <name type="scientific">Polypedilum vanderplanki</name>
    <name type="common">Sleeping chironomid midge</name>
    <dbReference type="NCBI Taxonomy" id="319348"/>
    <lineage>
        <taxon>Eukaryota</taxon>
        <taxon>Metazoa</taxon>
        <taxon>Ecdysozoa</taxon>
        <taxon>Arthropoda</taxon>
        <taxon>Hexapoda</taxon>
        <taxon>Insecta</taxon>
        <taxon>Pterygota</taxon>
        <taxon>Neoptera</taxon>
        <taxon>Endopterygota</taxon>
        <taxon>Diptera</taxon>
        <taxon>Nematocera</taxon>
        <taxon>Chironomoidea</taxon>
        <taxon>Chironomidae</taxon>
        <taxon>Chironominae</taxon>
        <taxon>Polypedilum</taxon>
        <taxon>Polypedilum</taxon>
    </lineage>
</organism>
<proteinExistence type="predicted"/>
<evidence type="ECO:0000256" key="1">
    <source>
        <dbReference type="SAM" id="MobiDB-lite"/>
    </source>
</evidence>
<feature type="compositionally biased region" description="Polar residues" evidence="1">
    <location>
        <begin position="318"/>
        <end position="327"/>
    </location>
</feature>
<reference evidence="2" key="1">
    <citation type="submission" date="2021-03" db="EMBL/GenBank/DDBJ databases">
        <title>Chromosome level genome of the anhydrobiotic midge Polypedilum vanderplanki.</title>
        <authorList>
            <person name="Yoshida Y."/>
            <person name="Kikawada T."/>
            <person name="Gusev O."/>
        </authorList>
    </citation>
    <scope>NUCLEOTIDE SEQUENCE</scope>
    <source>
        <strain evidence="2">NIAS01</strain>
        <tissue evidence="2">Whole body or cell culture</tissue>
    </source>
</reference>
<feature type="region of interest" description="Disordered" evidence="1">
    <location>
        <begin position="143"/>
        <end position="194"/>
    </location>
</feature>
<evidence type="ECO:0000313" key="3">
    <source>
        <dbReference type="Proteomes" id="UP001107558"/>
    </source>
</evidence>
<sequence>MTSSAYDMPFQRNSNIYWTLQPRQQKAAAATQRYQTSDAYQTKDDNIQNFESLYSTPNKHRNNLRTTAMGFDFFSPVPNAKLNERILEESGIDENDEKNMSPIDPRNVGGFQTSTPQKSTITMSPMKSSLTEDLRARLKISNSGIRSHGNSPINSGRSTPKGIFEPQHSSRTRHSWSANNVEVPSSTCSDRLGTPKTSLMDFKKLLLNKNSSTNRVGKISAVEQLKMSKTAISKLPTTVTAGSPIGNQSTMNILDLSGSPKTFATRRMIRQGQFGQSIANSPTKPGAKQKHTWRMQNMRTDVISTAIPEAANDEEVDNSPNASQLSRKSNEIIKSPEIVIREAEDEGNGEEMEQLVGSIKENLFIKQEENNFTENEIRENKKLVPHHINQQQQRAQFLFGIGTPATVSTTSPLLSVQSNNNKTAIFKNGGHYGGIVTSSNSGNSVQNKDNNGTMKANGSTVPPASLETAL</sequence>
<accession>A0A9J6BQC7</accession>
<dbReference type="AlphaFoldDB" id="A0A9J6BQC7"/>
<feature type="compositionally biased region" description="Polar residues" evidence="1">
    <location>
        <begin position="175"/>
        <end position="189"/>
    </location>
</feature>
<feature type="region of interest" description="Disordered" evidence="1">
    <location>
        <begin position="95"/>
        <end position="127"/>
    </location>
</feature>
<feature type="compositionally biased region" description="Polar residues" evidence="1">
    <location>
        <begin position="143"/>
        <end position="158"/>
    </location>
</feature>
<comment type="caution">
    <text evidence="2">The sequence shown here is derived from an EMBL/GenBank/DDBJ whole genome shotgun (WGS) entry which is preliminary data.</text>
</comment>
<feature type="compositionally biased region" description="Polar residues" evidence="1">
    <location>
        <begin position="110"/>
        <end position="127"/>
    </location>
</feature>
<evidence type="ECO:0000313" key="2">
    <source>
        <dbReference type="EMBL" id="KAG5672073.1"/>
    </source>
</evidence>
<dbReference type="OrthoDB" id="8965057at2759"/>
<feature type="compositionally biased region" description="Polar residues" evidence="1">
    <location>
        <begin position="437"/>
        <end position="462"/>
    </location>
</feature>
<feature type="region of interest" description="Disordered" evidence="1">
    <location>
        <begin position="437"/>
        <end position="470"/>
    </location>
</feature>
<dbReference type="EMBL" id="JADBJN010000003">
    <property type="protein sequence ID" value="KAG5672073.1"/>
    <property type="molecule type" value="Genomic_DNA"/>
</dbReference>
<dbReference type="Proteomes" id="UP001107558">
    <property type="component" value="Chromosome 3"/>
</dbReference>
<name>A0A9J6BQC7_POLVA</name>
<protein>
    <submittedName>
        <fullName evidence="2">Uncharacterized protein</fullName>
    </submittedName>
</protein>
<feature type="region of interest" description="Disordered" evidence="1">
    <location>
        <begin position="310"/>
        <end position="330"/>
    </location>
</feature>